<evidence type="ECO:0000313" key="2">
    <source>
        <dbReference type="EMBL" id="MFA9191388.1"/>
    </source>
</evidence>
<comment type="caution">
    <text evidence="2">The sequence shown here is derived from an EMBL/GenBank/DDBJ whole genome shotgun (WGS) entry which is preliminary data.</text>
</comment>
<name>A0ABV4TBQ8_9FLAO</name>
<evidence type="ECO:0000313" key="3">
    <source>
        <dbReference type="Proteomes" id="UP001574169"/>
    </source>
</evidence>
<gene>
    <name evidence="2" type="ORF">AAGV28_08415</name>
</gene>
<accession>A0ABV4TBQ8</accession>
<dbReference type="RefSeq" id="WP_373406378.1">
    <property type="nucleotide sequence ID" value="NZ_JBCFQL010000008.1"/>
</dbReference>
<sequence>MKKYLFIVPIVLITQYNSAQALTKNGSVVTESTVSTLKVGDVTYPNTDGQNGQVLSTNGDGTTSWTSPSTGGLATVFNSTNVYLDDSYSGSVIYVSDSNFNGSLFNYANNLPAGFTCTIINTKSNDYLTVEANNEIFYYQIPNSSYSTTTRSNVREFKIRPEGTVRVNVITVNGQKRIYVTGDLIDDPA</sequence>
<evidence type="ECO:0000256" key="1">
    <source>
        <dbReference type="SAM" id="SignalP"/>
    </source>
</evidence>
<dbReference type="EMBL" id="JBCFQL010000008">
    <property type="protein sequence ID" value="MFA9191388.1"/>
    <property type="molecule type" value="Genomic_DNA"/>
</dbReference>
<feature type="signal peptide" evidence="1">
    <location>
        <begin position="1"/>
        <end position="21"/>
    </location>
</feature>
<proteinExistence type="predicted"/>
<keyword evidence="1" id="KW-0732">Signal</keyword>
<feature type="chain" id="PRO_5047537756" evidence="1">
    <location>
        <begin position="22"/>
        <end position="189"/>
    </location>
</feature>
<keyword evidence="3" id="KW-1185">Reference proteome</keyword>
<protein>
    <submittedName>
        <fullName evidence="2">Uncharacterized protein</fullName>
    </submittedName>
</protein>
<reference evidence="2 3" key="1">
    <citation type="submission" date="2024-04" db="EMBL/GenBank/DDBJ databases">
        <title>New Clade of Flavobacterium.</title>
        <authorList>
            <person name="Matos L."/>
            <person name="Proenca D.N."/>
            <person name="Fransisco R.M."/>
            <person name="Chung A.P."/>
            <person name="Maccario L."/>
            <person name="Sorensen S.J."/>
            <person name="Morais P.V."/>
        </authorList>
    </citation>
    <scope>NUCLEOTIDE SEQUENCE [LARGE SCALE GENOMIC DNA]</scope>
    <source>
        <strain evidence="2 3">FZUC8N2.13</strain>
    </source>
</reference>
<organism evidence="2 3">
    <name type="scientific">Flavobacterium zubiriense</name>
    <dbReference type="NCBI Taxonomy" id="3138075"/>
    <lineage>
        <taxon>Bacteria</taxon>
        <taxon>Pseudomonadati</taxon>
        <taxon>Bacteroidota</taxon>
        <taxon>Flavobacteriia</taxon>
        <taxon>Flavobacteriales</taxon>
        <taxon>Flavobacteriaceae</taxon>
        <taxon>Flavobacterium</taxon>
    </lineage>
</organism>
<dbReference type="Proteomes" id="UP001574169">
    <property type="component" value="Unassembled WGS sequence"/>
</dbReference>